<dbReference type="Gene3D" id="1.10.10.10">
    <property type="entry name" value="Winged helix-like DNA-binding domain superfamily/Winged helix DNA-binding domain"/>
    <property type="match status" value="1"/>
</dbReference>
<dbReference type="Pfam" id="PF00196">
    <property type="entry name" value="GerE"/>
    <property type="match status" value="1"/>
</dbReference>
<dbReference type="PROSITE" id="PS50110">
    <property type="entry name" value="RESPONSE_REGULATORY"/>
    <property type="match status" value="1"/>
</dbReference>
<dbReference type="InterPro" id="IPR058245">
    <property type="entry name" value="NreC/VraR/RcsB-like_REC"/>
</dbReference>
<dbReference type="GO" id="GO:0003677">
    <property type="term" value="F:DNA binding"/>
    <property type="evidence" value="ECO:0007669"/>
    <property type="project" value="UniProtKB-KW"/>
</dbReference>
<evidence type="ECO:0000259" key="5">
    <source>
        <dbReference type="PROSITE" id="PS50110"/>
    </source>
</evidence>
<dbReference type="InterPro" id="IPR051015">
    <property type="entry name" value="EvgA-like"/>
</dbReference>
<dbReference type="SUPFAM" id="SSF52172">
    <property type="entry name" value="CheY-like"/>
    <property type="match status" value="1"/>
</dbReference>
<gene>
    <name evidence="6" type="ORF">FBR43_08240</name>
</gene>
<evidence type="ECO:0000256" key="2">
    <source>
        <dbReference type="ARBA" id="ARBA00023125"/>
    </source>
</evidence>
<dbReference type="CDD" id="cd06170">
    <property type="entry name" value="LuxR_C_like"/>
    <property type="match status" value="1"/>
</dbReference>
<sequence length="221" mass="23102">MKHVLVADDHPICAATLVMAAHAASHDAVVEVVETLAAVEHCLRQQPYALVLLDLMLPDAQGLAGPALVHAIQPDTTFAVVTARDDADTMRAVQAIGARGFLSKATPVDTMIAAIATLLGGGRWFAEPASPDPAPGVTMIARLGALSAAQLRVLRAVARGLPTKQIAYELDLAEPTIKSHLSGIFRKLGVTNRTQAVLAYRMIEDTGAIDAGGPADNPIPL</sequence>
<feature type="domain" description="Response regulatory" evidence="5">
    <location>
        <begin position="3"/>
        <end position="119"/>
    </location>
</feature>
<comment type="caution">
    <text evidence="6">The sequence shown here is derived from an EMBL/GenBank/DDBJ whole genome shotgun (WGS) entry which is preliminary data.</text>
</comment>
<dbReference type="InterPro" id="IPR001789">
    <property type="entry name" value="Sig_transdc_resp-reg_receiver"/>
</dbReference>
<dbReference type="PANTHER" id="PTHR45566:SF1">
    <property type="entry name" value="HTH-TYPE TRANSCRIPTIONAL REGULATOR YHJB-RELATED"/>
    <property type="match status" value="1"/>
</dbReference>
<dbReference type="Pfam" id="PF00072">
    <property type="entry name" value="Response_reg"/>
    <property type="match status" value="1"/>
</dbReference>
<keyword evidence="7" id="KW-1185">Reference proteome</keyword>
<organism evidence="6 7">
    <name type="scientific">Sphingomonas baiyangensis</name>
    <dbReference type="NCBI Taxonomy" id="2572576"/>
    <lineage>
        <taxon>Bacteria</taxon>
        <taxon>Pseudomonadati</taxon>
        <taxon>Pseudomonadota</taxon>
        <taxon>Alphaproteobacteria</taxon>
        <taxon>Sphingomonadales</taxon>
        <taxon>Sphingomonadaceae</taxon>
        <taxon>Sphingomonas</taxon>
    </lineage>
</organism>
<dbReference type="AlphaFoldDB" id="A0A4V5PTN9"/>
<keyword evidence="2" id="KW-0238">DNA-binding</keyword>
<dbReference type="OrthoDB" id="9814495at2"/>
<dbReference type="Proteomes" id="UP000309138">
    <property type="component" value="Unassembled WGS sequence"/>
</dbReference>
<name>A0A4V5PTN9_9SPHN</name>
<protein>
    <submittedName>
        <fullName evidence="6">Response regulator transcription factor</fullName>
    </submittedName>
</protein>
<dbReference type="EMBL" id="SWKR01000002">
    <property type="protein sequence ID" value="TKD50758.1"/>
    <property type="molecule type" value="Genomic_DNA"/>
</dbReference>
<accession>A0A4V5PTN9</accession>
<dbReference type="InterPro" id="IPR036388">
    <property type="entry name" value="WH-like_DNA-bd_sf"/>
</dbReference>
<dbReference type="PRINTS" id="PR00038">
    <property type="entry name" value="HTHLUXR"/>
</dbReference>
<dbReference type="InterPro" id="IPR000792">
    <property type="entry name" value="Tscrpt_reg_LuxR_C"/>
</dbReference>
<evidence type="ECO:0000259" key="4">
    <source>
        <dbReference type="PROSITE" id="PS50043"/>
    </source>
</evidence>
<dbReference type="PANTHER" id="PTHR45566">
    <property type="entry name" value="HTH-TYPE TRANSCRIPTIONAL REGULATOR YHJB-RELATED"/>
    <property type="match status" value="1"/>
</dbReference>
<dbReference type="SMART" id="SM00421">
    <property type="entry name" value="HTH_LUXR"/>
    <property type="match status" value="1"/>
</dbReference>
<dbReference type="SMART" id="SM00448">
    <property type="entry name" value="REC"/>
    <property type="match status" value="1"/>
</dbReference>
<proteinExistence type="predicted"/>
<dbReference type="CDD" id="cd17535">
    <property type="entry name" value="REC_NarL-like"/>
    <property type="match status" value="1"/>
</dbReference>
<dbReference type="GO" id="GO:0006355">
    <property type="term" value="P:regulation of DNA-templated transcription"/>
    <property type="evidence" value="ECO:0007669"/>
    <property type="project" value="InterPro"/>
</dbReference>
<evidence type="ECO:0000256" key="3">
    <source>
        <dbReference type="PROSITE-ProRule" id="PRU00169"/>
    </source>
</evidence>
<dbReference type="GO" id="GO:0000160">
    <property type="term" value="P:phosphorelay signal transduction system"/>
    <property type="evidence" value="ECO:0007669"/>
    <property type="project" value="InterPro"/>
</dbReference>
<keyword evidence="1 3" id="KW-0597">Phosphoprotein</keyword>
<evidence type="ECO:0000313" key="6">
    <source>
        <dbReference type="EMBL" id="TKD50758.1"/>
    </source>
</evidence>
<dbReference type="InterPro" id="IPR011006">
    <property type="entry name" value="CheY-like_superfamily"/>
</dbReference>
<dbReference type="PROSITE" id="PS50043">
    <property type="entry name" value="HTH_LUXR_2"/>
    <property type="match status" value="1"/>
</dbReference>
<dbReference type="SUPFAM" id="SSF46894">
    <property type="entry name" value="C-terminal effector domain of the bipartite response regulators"/>
    <property type="match status" value="1"/>
</dbReference>
<reference evidence="6 7" key="1">
    <citation type="submission" date="2019-04" db="EMBL/GenBank/DDBJ databases">
        <authorList>
            <person name="Yang Y."/>
            <person name="Wei D."/>
        </authorList>
    </citation>
    <scope>NUCLEOTIDE SEQUENCE [LARGE SCALE GENOMIC DNA]</scope>
    <source>
        <strain evidence="6 7">L-1-4w-11</strain>
    </source>
</reference>
<dbReference type="Gene3D" id="3.40.50.2300">
    <property type="match status" value="1"/>
</dbReference>
<feature type="modified residue" description="4-aspartylphosphate" evidence="3">
    <location>
        <position position="54"/>
    </location>
</feature>
<feature type="domain" description="HTH luxR-type" evidence="4">
    <location>
        <begin position="139"/>
        <end position="204"/>
    </location>
</feature>
<evidence type="ECO:0000313" key="7">
    <source>
        <dbReference type="Proteomes" id="UP000309138"/>
    </source>
</evidence>
<evidence type="ECO:0000256" key="1">
    <source>
        <dbReference type="ARBA" id="ARBA00022553"/>
    </source>
</evidence>
<dbReference type="InterPro" id="IPR016032">
    <property type="entry name" value="Sig_transdc_resp-reg_C-effctor"/>
</dbReference>